<reference evidence="14" key="1">
    <citation type="submission" date="2021-12" db="EMBL/GenBank/DDBJ databases">
        <authorList>
            <person name="King R."/>
        </authorList>
    </citation>
    <scope>NUCLEOTIDE SEQUENCE</scope>
</reference>
<dbReference type="AlphaFoldDB" id="A0A9P0BLE1"/>
<feature type="domain" description="SIAH-type" evidence="13">
    <location>
        <begin position="74"/>
        <end position="136"/>
    </location>
</feature>
<keyword evidence="15" id="KW-1185">Reference proteome</keyword>
<comment type="catalytic activity">
    <reaction evidence="1 10">
        <text>S-ubiquitinyl-[E2 ubiquitin-conjugating enzyme]-L-cysteine + [acceptor protein]-L-lysine = [E2 ubiquitin-conjugating enzyme]-L-cysteine + N(6)-ubiquitinyl-[acceptor protein]-L-lysine.</text>
        <dbReference type="EC" id="2.3.2.27"/>
    </reaction>
</comment>
<protein>
    <recommendedName>
        <fullName evidence="10">E3 ubiquitin-protein ligase</fullName>
        <ecNumber evidence="10">2.3.2.27</ecNumber>
    </recommendedName>
</protein>
<dbReference type="InterPro" id="IPR008974">
    <property type="entry name" value="TRAF-like"/>
</dbReference>
<dbReference type="Gene3D" id="3.30.40.10">
    <property type="entry name" value="Zinc/RING finger domain, C3HC4 (zinc finger)"/>
    <property type="match status" value="2"/>
</dbReference>
<dbReference type="Gene3D" id="2.60.210.10">
    <property type="entry name" value="Apoptosis, Tumor Necrosis Factor Receptor Associated Protein 2, Chain A"/>
    <property type="match status" value="1"/>
</dbReference>
<evidence type="ECO:0000256" key="2">
    <source>
        <dbReference type="ARBA" id="ARBA00004906"/>
    </source>
</evidence>
<keyword evidence="4" id="KW-0808">Transferase</keyword>
<dbReference type="GO" id="GO:0031624">
    <property type="term" value="F:ubiquitin conjugating enzyme binding"/>
    <property type="evidence" value="ECO:0007669"/>
    <property type="project" value="TreeGrafter"/>
</dbReference>
<dbReference type="GO" id="GO:0043161">
    <property type="term" value="P:proteasome-mediated ubiquitin-dependent protein catabolic process"/>
    <property type="evidence" value="ECO:0007669"/>
    <property type="project" value="TreeGrafter"/>
</dbReference>
<proteinExistence type="inferred from homology"/>
<evidence type="ECO:0000256" key="7">
    <source>
        <dbReference type="ARBA" id="ARBA00022786"/>
    </source>
</evidence>
<evidence type="ECO:0000313" key="15">
    <source>
        <dbReference type="Proteomes" id="UP001154114"/>
    </source>
</evidence>
<keyword evidence="7 10" id="KW-0833">Ubl conjugation pathway</keyword>
<accession>A0A9P0BLE1</accession>
<dbReference type="InterPro" id="IPR001841">
    <property type="entry name" value="Znf_RING"/>
</dbReference>
<evidence type="ECO:0000256" key="4">
    <source>
        <dbReference type="ARBA" id="ARBA00022679"/>
    </source>
</evidence>
<dbReference type="PANTHER" id="PTHR45877:SF2">
    <property type="entry name" value="E3 UBIQUITIN-PROTEIN LIGASE SINA-RELATED"/>
    <property type="match status" value="1"/>
</dbReference>
<comment type="domain">
    <text evidence="10">The SBD domain (substrate-binding domain) mediates the interaction with substrate proteins. It is related to the TRAF family.</text>
</comment>
<dbReference type="InterPro" id="IPR004162">
    <property type="entry name" value="SINA-like_animal"/>
</dbReference>
<dbReference type="Pfam" id="PF03145">
    <property type="entry name" value="Sina_TRAF"/>
    <property type="match status" value="1"/>
</dbReference>
<dbReference type="EMBL" id="LR824013">
    <property type="protein sequence ID" value="CAH0579121.1"/>
    <property type="molecule type" value="Genomic_DNA"/>
</dbReference>
<comment type="similarity">
    <text evidence="3 10">Belongs to the SINA (Seven in absentia) family.</text>
</comment>
<organism evidence="14 15">
    <name type="scientific">Chrysodeixis includens</name>
    <name type="common">Soybean looper</name>
    <name type="synonym">Pseudoplusia includens</name>
    <dbReference type="NCBI Taxonomy" id="689277"/>
    <lineage>
        <taxon>Eukaryota</taxon>
        <taxon>Metazoa</taxon>
        <taxon>Ecdysozoa</taxon>
        <taxon>Arthropoda</taxon>
        <taxon>Hexapoda</taxon>
        <taxon>Insecta</taxon>
        <taxon>Pterygota</taxon>
        <taxon>Neoptera</taxon>
        <taxon>Endopterygota</taxon>
        <taxon>Lepidoptera</taxon>
        <taxon>Glossata</taxon>
        <taxon>Ditrysia</taxon>
        <taxon>Noctuoidea</taxon>
        <taxon>Noctuidae</taxon>
        <taxon>Plusiinae</taxon>
        <taxon>Chrysodeixis</taxon>
    </lineage>
</organism>
<dbReference type="PROSITE" id="PS51081">
    <property type="entry name" value="ZF_SIAH"/>
    <property type="match status" value="1"/>
</dbReference>
<evidence type="ECO:0000256" key="8">
    <source>
        <dbReference type="ARBA" id="ARBA00022833"/>
    </source>
</evidence>
<evidence type="ECO:0000256" key="9">
    <source>
        <dbReference type="PROSITE-ProRule" id="PRU00455"/>
    </source>
</evidence>
<dbReference type="InterPro" id="IPR049548">
    <property type="entry name" value="Sina-like_RING"/>
</dbReference>
<dbReference type="InterPro" id="IPR013083">
    <property type="entry name" value="Znf_RING/FYVE/PHD"/>
</dbReference>
<evidence type="ECO:0000259" key="13">
    <source>
        <dbReference type="PROSITE" id="PS51081"/>
    </source>
</evidence>
<evidence type="ECO:0000313" key="14">
    <source>
        <dbReference type="EMBL" id="CAH0579121.1"/>
    </source>
</evidence>
<dbReference type="GO" id="GO:0061630">
    <property type="term" value="F:ubiquitin protein ligase activity"/>
    <property type="evidence" value="ECO:0007669"/>
    <property type="project" value="UniProtKB-EC"/>
</dbReference>
<name>A0A9P0BLE1_CHRIL</name>
<dbReference type="OrthoDB" id="4788989at2759"/>
<evidence type="ECO:0000256" key="3">
    <source>
        <dbReference type="ARBA" id="ARBA00009119"/>
    </source>
</evidence>
<evidence type="ECO:0000256" key="10">
    <source>
        <dbReference type="RuleBase" id="RU201113"/>
    </source>
</evidence>
<dbReference type="InterPro" id="IPR018121">
    <property type="entry name" value="7-in-absentia-prot_TRAF-dom"/>
</dbReference>
<dbReference type="CDD" id="cd16571">
    <property type="entry name" value="RING-HC_SIAHs"/>
    <property type="match status" value="1"/>
</dbReference>
<evidence type="ECO:0000259" key="12">
    <source>
        <dbReference type="PROSITE" id="PS50089"/>
    </source>
</evidence>
<dbReference type="Pfam" id="PF21361">
    <property type="entry name" value="Sina_ZnF"/>
    <property type="match status" value="1"/>
</dbReference>
<dbReference type="Proteomes" id="UP001154114">
    <property type="component" value="Chromosome 10"/>
</dbReference>
<dbReference type="EC" id="2.3.2.27" evidence="10"/>
<dbReference type="GO" id="GO:0005737">
    <property type="term" value="C:cytoplasm"/>
    <property type="evidence" value="ECO:0007669"/>
    <property type="project" value="InterPro"/>
</dbReference>
<evidence type="ECO:0000256" key="6">
    <source>
        <dbReference type="ARBA" id="ARBA00022771"/>
    </source>
</evidence>
<keyword evidence="8 10" id="KW-0862">Zinc</keyword>
<evidence type="ECO:0000256" key="11">
    <source>
        <dbReference type="SAM" id="MobiDB-lite"/>
    </source>
</evidence>
<dbReference type="InterPro" id="IPR013010">
    <property type="entry name" value="Znf_SIAH"/>
</dbReference>
<comment type="function">
    <text evidence="10">E3 ubiquitin-protein ligase that mediates ubiquitination and subsequent proteasomal degradation of target proteins. E3 ubiquitin ligases accept ubiquitin from an E2 ubiquitin-conjugating enzyme in the form of a thioester and then directly transfers the ubiquitin to targeted substrates.</text>
</comment>
<dbReference type="GO" id="GO:0008270">
    <property type="term" value="F:zinc ion binding"/>
    <property type="evidence" value="ECO:0007669"/>
    <property type="project" value="UniProtKB-KW"/>
</dbReference>
<dbReference type="PANTHER" id="PTHR45877">
    <property type="entry name" value="E3 UBIQUITIN-PROTEIN LIGASE SIAH2"/>
    <property type="match status" value="1"/>
</dbReference>
<keyword evidence="5 10" id="KW-0479">Metal-binding</keyword>
<dbReference type="SUPFAM" id="SSF57850">
    <property type="entry name" value="RING/U-box"/>
    <property type="match status" value="1"/>
</dbReference>
<evidence type="ECO:0000256" key="1">
    <source>
        <dbReference type="ARBA" id="ARBA00000900"/>
    </source>
</evidence>
<dbReference type="PROSITE" id="PS50089">
    <property type="entry name" value="ZF_RING_2"/>
    <property type="match status" value="1"/>
</dbReference>
<dbReference type="Pfam" id="PF21362">
    <property type="entry name" value="Sina_RING"/>
    <property type="match status" value="1"/>
</dbReference>
<evidence type="ECO:0000256" key="5">
    <source>
        <dbReference type="ARBA" id="ARBA00022723"/>
    </source>
</evidence>
<keyword evidence="6 9" id="KW-0863">Zinc-finger</keyword>
<feature type="compositionally biased region" description="Low complexity" evidence="11">
    <location>
        <begin position="316"/>
        <end position="325"/>
    </location>
</feature>
<dbReference type="FunFam" id="3.30.40.10:FF:000041">
    <property type="entry name" value="E3 ubiquitin-protein ligase SINAT3"/>
    <property type="match status" value="1"/>
</dbReference>
<sequence>MASAKANKKAASVAIDLPECPVCMDTMSAPIYQCQSGHSLCNSCTQNLLPPICPICRQNLTQMRNWQLEEIVSKAKVPCPNKSSGCVYTMVSMDLEEHLKECIFREMECPLGVVFGKCSWTGRLKEIMEHFKDRHASFCNVTTDEEVELKNIDIKNDDRHFFLVAQSKLLFILTMKIDTLQKMAYWTIQHIGSKKVAKDHIYEIHITSKQNPRRKVVFIEHCYNDSIKAEEVFRQGKCALLPLDSLVHYIKDKAMSFRFFIKRIPPGGPKNNNGKNDNKPPGPNQGPNNGPGPKGPGPKGPKNQENKKPNGPAPGPKGNKNKAQS</sequence>
<gene>
    <name evidence="14" type="ORF">CINC_LOCUS935</name>
</gene>
<dbReference type="SUPFAM" id="SSF49599">
    <property type="entry name" value="TRAF domain-like"/>
    <property type="match status" value="1"/>
</dbReference>
<comment type="pathway">
    <text evidence="2 10">Protein modification; protein ubiquitination.</text>
</comment>
<feature type="region of interest" description="Disordered" evidence="11">
    <location>
        <begin position="264"/>
        <end position="325"/>
    </location>
</feature>
<feature type="domain" description="RING-type" evidence="12">
    <location>
        <begin position="20"/>
        <end position="57"/>
    </location>
</feature>
<comment type="domain">
    <text evidence="10">The RING-type zinc finger domain is essential for ubiquitin ligase activity.</text>
</comment>